<reference evidence="1" key="1">
    <citation type="submission" date="2020-05" db="EMBL/GenBank/DDBJ databases">
        <title>WGS assembly of Panicum virgatum.</title>
        <authorList>
            <person name="Lovell J.T."/>
            <person name="Jenkins J."/>
            <person name="Shu S."/>
            <person name="Juenger T.E."/>
            <person name="Schmutz J."/>
        </authorList>
    </citation>
    <scope>NUCLEOTIDE SEQUENCE</scope>
    <source>
        <strain evidence="1">AP13</strain>
    </source>
</reference>
<dbReference type="EMBL" id="CM029038">
    <property type="protein sequence ID" value="KAG2650050.1"/>
    <property type="molecule type" value="Genomic_DNA"/>
</dbReference>
<name>A0A8T0WQ13_PANVG</name>
<keyword evidence="2" id="KW-1185">Reference proteome</keyword>
<organism evidence="1 2">
    <name type="scientific">Panicum virgatum</name>
    <name type="common">Blackwell switchgrass</name>
    <dbReference type="NCBI Taxonomy" id="38727"/>
    <lineage>
        <taxon>Eukaryota</taxon>
        <taxon>Viridiplantae</taxon>
        <taxon>Streptophyta</taxon>
        <taxon>Embryophyta</taxon>
        <taxon>Tracheophyta</taxon>
        <taxon>Spermatophyta</taxon>
        <taxon>Magnoliopsida</taxon>
        <taxon>Liliopsida</taxon>
        <taxon>Poales</taxon>
        <taxon>Poaceae</taxon>
        <taxon>PACMAD clade</taxon>
        <taxon>Panicoideae</taxon>
        <taxon>Panicodae</taxon>
        <taxon>Paniceae</taxon>
        <taxon>Panicinae</taxon>
        <taxon>Panicum</taxon>
        <taxon>Panicum sect. Hiantes</taxon>
    </lineage>
</organism>
<gene>
    <name evidence="1" type="ORF">PVAP13_1NG187400</name>
</gene>
<evidence type="ECO:0000313" key="2">
    <source>
        <dbReference type="Proteomes" id="UP000823388"/>
    </source>
</evidence>
<proteinExistence type="predicted"/>
<evidence type="ECO:0000313" key="1">
    <source>
        <dbReference type="EMBL" id="KAG2650050.1"/>
    </source>
</evidence>
<comment type="caution">
    <text evidence="1">The sequence shown here is derived from an EMBL/GenBank/DDBJ whole genome shotgun (WGS) entry which is preliminary data.</text>
</comment>
<accession>A0A8T0WQ13</accession>
<dbReference type="AlphaFoldDB" id="A0A8T0WQ13"/>
<sequence>MFDFLKQEAYVLCFCVLSTNPLNISFRRALVGDKLRMWLELVALLVNVSLTDPEDSWEWKLVKTVLSVKLYNDLMIVEQVLVASPIWKPKIPLRIKIFMCTLQKVLLS</sequence>
<protein>
    <submittedName>
        <fullName evidence="1">Uncharacterized protein</fullName>
    </submittedName>
</protein>
<dbReference type="Proteomes" id="UP000823388">
    <property type="component" value="Chromosome 1N"/>
</dbReference>